<evidence type="ECO:0000256" key="5">
    <source>
        <dbReference type="ARBA" id="ARBA00022989"/>
    </source>
</evidence>
<keyword evidence="3" id="KW-1003">Cell membrane</keyword>
<dbReference type="eggNOG" id="COG0668">
    <property type="taxonomic scope" value="Bacteria"/>
</dbReference>
<evidence type="ECO:0000313" key="10">
    <source>
        <dbReference type="Proteomes" id="UP000004699"/>
    </source>
</evidence>
<dbReference type="SUPFAM" id="SSF82861">
    <property type="entry name" value="Mechanosensitive channel protein MscS (YggB), transmembrane region"/>
    <property type="match status" value="1"/>
</dbReference>
<evidence type="ECO:0000259" key="8">
    <source>
        <dbReference type="Pfam" id="PF00924"/>
    </source>
</evidence>
<keyword evidence="7" id="KW-0406">Ion transport</keyword>
<keyword evidence="7" id="KW-0813">Transport</keyword>
<evidence type="ECO:0000256" key="2">
    <source>
        <dbReference type="ARBA" id="ARBA00008017"/>
    </source>
</evidence>
<dbReference type="InterPro" id="IPR023408">
    <property type="entry name" value="MscS_beta-dom_sf"/>
</dbReference>
<evidence type="ECO:0000256" key="4">
    <source>
        <dbReference type="ARBA" id="ARBA00022692"/>
    </source>
</evidence>
<dbReference type="EMBL" id="DS999411">
    <property type="protein sequence ID" value="EED34509.1"/>
    <property type="molecule type" value="Genomic_DNA"/>
</dbReference>
<dbReference type="HOGENOM" id="CLU_062814_0_0_6"/>
<dbReference type="PANTHER" id="PTHR30221">
    <property type="entry name" value="SMALL-CONDUCTANCE MECHANOSENSITIVE CHANNEL"/>
    <property type="match status" value="1"/>
</dbReference>
<protein>
    <recommendedName>
        <fullName evidence="7">Small-conductance mechanosensitive channel</fullName>
    </recommendedName>
</protein>
<keyword evidence="10" id="KW-1185">Reference proteome</keyword>
<comment type="subcellular location">
    <subcellularLocation>
        <location evidence="7">Cell inner membrane</location>
        <topology evidence="7">Multi-pass membrane protein</topology>
    </subcellularLocation>
    <subcellularLocation>
        <location evidence="1">Cell membrane</location>
        <topology evidence="1">Multi-pass membrane protein</topology>
    </subcellularLocation>
</comment>
<comment type="similarity">
    <text evidence="2 7">Belongs to the MscS (TC 1.A.23) family.</text>
</comment>
<evidence type="ECO:0000256" key="6">
    <source>
        <dbReference type="ARBA" id="ARBA00023136"/>
    </source>
</evidence>
<dbReference type="InterPro" id="IPR045275">
    <property type="entry name" value="MscS_archaea/bacteria_type"/>
</dbReference>
<gene>
    <name evidence="9" type="ORF">NOR51B_446</name>
</gene>
<keyword evidence="4 7" id="KW-0812">Transmembrane</keyword>
<evidence type="ECO:0000256" key="1">
    <source>
        <dbReference type="ARBA" id="ARBA00004651"/>
    </source>
</evidence>
<dbReference type="Proteomes" id="UP000004699">
    <property type="component" value="Unassembled WGS sequence"/>
</dbReference>
<keyword evidence="6 7" id="KW-0472">Membrane</keyword>
<accession>B8KVF7</accession>
<dbReference type="SUPFAM" id="SSF50182">
    <property type="entry name" value="Sm-like ribonucleoproteins"/>
    <property type="match status" value="1"/>
</dbReference>
<reference evidence="10" key="1">
    <citation type="journal article" date="2013" name="BMC Microbiol.">
        <title>Taxonomy and evolution of bacteriochlorophyll a-containing members of the OM60/NOR5 clade of marine gammaproteobacteria: description of Luminiphilus syltensis gen. nov., sp. nov., reclassification of Haliea rubra as Pseudohaliea rubra gen. nov., comb. nov., and emendation of Chromatocurvus halotolerans.</title>
        <authorList>
            <person name="Spring S."/>
            <person name="Riedel T."/>
            <person name="Sproer C."/>
            <person name="Yan S."/>
            <person name="Harder J."/>
            <person name="Fuchs B.M."/>
        </authorList>
    </citation>
    <scope>NUCLEOTIDE SEQUENCE [LARGE SCALE GENOMIC DNA]</scope>
    <source>
        <strain evidence="10">NOR51-B</strain>
    </source>
</reference>
<dbReference type="GO" id="GO:0005886">
    <property type="term" value="C:plasma membrane"/>
    <property type="evidence" value="ECO:0007669"/>
    <property type="project" value="UniProtKB-SubCell"/>
</dbReference>
<keyword evidence="5 7" id="KW-1133">Transmembrane helix</keyword>
<sequence length="271" mass="29985">MNEEASALMGELSMVADMLEGGKLLALFIGILGIWAANWILRQLAEGVMKRLPSRRFIILQFVTLTSFILYIGGVIVLIVAVLQPPREFLLAIAGSAAVAIGFALKDIASSLVAGILLLFERPFQVGDRVTYGETYGTITAITLRSVRLQTLDDNTVTIPNSSFITDIVSSGNMGAMDMMVTADFHLALDADVDKAEEILQQVIVTSRFTYLKKPIKFIVEEVEIAERIAIRLRARAYVLDVDYEKPFLTDITRRVSKLFIEAGIERPSRL</sequence>
<dbReference type="STRING" id="565045.NOR51B_446"/>
<comment type="subunit">
    <text evidence="7">Homoheptamer.</text>
</comment>
<dbReference type="GO" id="GO:0008381">
    <property type="term" value="F:mechanosensitive monoatomic ion channel activity"/>
    <property type="evidence" value="ECO:0007669"/>
    <property type="project" value="InterPro"/>
</dbReference>
<comment type="caution">
    <text evidence="7">Lacks conserved residue(s) required for the propagation of feature annotation.</text>
</comment>
<feature type="transmembrane region" description="Helical" evidence="7">
    <location>
        <begin position="89"/>
        <end position="120"/>
    </location>
</feature>
<dbReference type="Pfam" id="PF00924">
    <property type="entry name" value="MS_channel_2nd"/>
    <property type="match status" value="1"/>
</dbReference>
<dbReference type="Gene3D" id="1.10.287.1260">
    <property type="match status" value="1"/>
</dbReference>
<feature type="transmembrane region" description="Helical" evidence="7">
    <location>
        <begin position="62"/>
        <end position="83"/>
    </location>
</feature>
<dbReference type="PANTHER" id="PTHR30221:SF1">
    <property type="entry name" value="SMALL-CONDUCTANCE MECHANOSENSITIVE CHANNEL"/>
    <property type="match status" value="1"/>
</dbReference>
<comment type="function">
    <text evidence="7">Mechanosensitive channel that participates in the regulation of osmotic pressure changes within the cell, opening in response to stretch forces in the membrane lipid bilayer, without the need for other proteins. Contributes to normal resistance to hypoosmotic shock. Forms an ion channel of 1.0 nanosiemens conductance with a slight preference for anions.</text>
</comment>
<evidence type="ECO:0000256" key="3">
    <source>
        <dbReference type="ARBA" id="ARBA00022475"/>
    </source>
</evidence>
<feature type="transmembrane region" description="Helical" evidence="7">
    <location>
        <begin position="24"/>
        <end position="41"/>
    </location>
</feature>
<keyword evidence="7" id="KW-0407">Ion channel</keyword>
<dbReference type="InterPro" id="IPR011014">
    <property type="entry name" value="MscS_channel_TM-2"/>
</dbReference>
<dbReference type="OrthoDB" id="9799209at2"/>
<keyword evidence="7" id="KW-0997">Cell inner membrane</keyword>
<proteinExistence type="inferred from homology"/>
<evidence type="ECO:0000313" key="9">
    <source>
        <dbReference type="EMBL" id="EED34509.1"/>
    </source>
</evidence>
<dbReference type="InterPro" id="IPR006685">
    <property type="entry name" value="MscS_channel_2nd"/>
</dbReference>
<dbReference type="AlphaFoldDB" id="B8KVF7"/>
<dbReference type="InterPro" id="IPR010920">
    <property type="entry name" value="LSM_dom_sf"/>
</dbReference>
<feature type="domain" description="Mechanosensitive ion channel MscS" evidence="8">
    <location>
        <begin position="107"/>
        <end position="168"/>
    </location>
</feature>
<dbReference type="InterPro" id="IPR011066">
    <property type="entry name" value="MscS_channel_C_sf"/>
</dbReference>
<dbReference type="RefSeq" id="WP_009019257.1">
    <property type="nucleotide sequence ID" value="NZ_DS999411.1"/>
</dbReference>
<dbReference type="SUPFAM" id="SSF82689">
    <property type="entry name" value="Mechanosensitive channel protein MscS (YggB), C-terminal domain"/>
    <property type="match status" value="1"/>
</dbReference>
<organism evidence="9 10">
    <name type="scientific">Luminiphilus syltensis NOR5-1B</name>
    <dbReference type="NCBI Taxonomy" id="565045"/>
    <lineage>
        <taxon>Bacteria</taxon>
        <taxon>Pseudomonadati</taxon>
        <taxon>Pseudomonadota</taxon>
        <taxon>Gammaproteobacteria</taxon>
        <taxon>Cellvibrionales</taxon>
        <taxon>Halieaceae</taxon>
        <taxon>Luminiphilus</taxon>
    </lineage>
</organism>
<evidence type="ECO:0000256" key="7">
    <source>
        <dbReference type="RuleBase" id="RU369025"/>
    </source>
</evidence>
<name>B8KVF7_9GAMM</name>
<dbReference type="Gene3D" id="2.30.30.60">
    <property type="match status" value="1"/>
</dbReference>